<reference evidence="2 3" key="1">
    <citation type="journal article" date="2010" name="Environ. Microbiol.">
        <title>Genomic analysis of oceanic cyanobacterial myoviruses compared with T4-like myoviruses from diverse hosts and environments.</title>
        <authorList>
            <person name="Sullivan M.B."/>
            <person name="Huang K.H."/>
            <person name="Ignacio-Espinoza J.C."/>
            <person name="Berlin A.M."/>
            <person name="Kelly L."/>
            <person name="Weigele P.R."/>
            <person name="DeFrancesco A.S."/>
            <person name="Kern S.E."/>
            <person name="Thompson L.R."/>
            <person name="Young S."/>
            <person name="Yandava C."/>
            <person name="Fu R."/>
            <person name="Krastins B."/>
            <person name="Chase M."/>
            <person name="Sarracino D."/>
            <person name="Osburne M.S."/>
            <person name="Henn M.R."/>
            <person name="Chisholm S.W."/>
        </authorList>
    </citation>
    <scope>NUCLEOTIDE SEQUENCE [LARGE SCALE GENOMIC DNA]</scope>
    <source>
        <strain evidence="2">8109-3</strain>
    </source>
</reference>
<dbReference type="Proteomes" id="UP000006527">
    <property type="component" value="Segment"/>
</dbReference>
<keyword evidence="1" id="KW-0175">Coiled coil</keyword>
<dbReference type="OrthoDB" id="18616at10239"/>
<evidence type="ECO:0000313" key="2">
    <source>
        <dbReference type="EMBL" id="ADO98072.1"/>
    </source>
</evidence>
<accession>E3SKS4</accession>
<evidence type="ECO:0000256" key="1">
    <source>
        <dbReference type="SAM" id="Coils"/>
    </source>
</evidence>
<dbReference type="GeneID" id="10328575"/>
<proteinExistence type="predicted"/>
<organism evidence="2 3">
    <name type="scientific">Synechococcus phage S-SSM7</name>
    <dbReference type="NCBI Taxonomy" id="445686"/>
    <lineage>
        <taxon>Viruses</taxon>
        <taxon>Duplodnaviria</taxon>
        <taxon>Heunggongvirae</taxon>
        <taxon>Uroviricota</taxon>
        <taxon>Caudoviricetes</taxon>
        <taxon>Pantevenvirales</taxon>
        <taxon>Kyanoviridae</taxon>
        <taxon>Lipsvirus</taxon>
        <taxon>Lipsvirus ssm7</taxon>
    </lineage>
</organism>
<protein>
    <submittedName>
        <fullName evidence="2">Baseplate tail tube cap</fullName>
    </submittedName>
</protein>
<keyword evidence="3" id="KW-1185">Reference proteome</keyword>
<dbReference type="RefSeq" id="YP_004324059.1">
    <property type="nucleotide sequence ID" value="NC_015287.1"/>
</dbReference>
<evidence type="ECO:0000313" key="3">
    <source>
        <dbReference type="Proteomes" id="UP000006527"/>
    </source>
</evidence>
<gene>
    <name evidence="2" type="primary">gp48</name>
    <name evidence="2" type="ORF">SSSM7_006</name>
</gene>
<feature type="coiled-coil region" evidence="1">
    <location>
        <begin position="236"/>
        <end position="298"/>
    </location>
</feature>
<name>E3SKS4_9CAUD</name>
<sequence length="670" mass="74674">MTEPKFEEIEPGVFVPINDPNTYGTELRLKTELKQTVETADGSSVVSYKAFIKKNDKGENEVKIYPVNEQGKVEAGSKPIFNNGVWDETQITEPKYEYKGRNRTEKKLNVTFDGLDVITTTTEEKSRTVKDLTIEGGGIPDTEYIEANTVDGVFTGNSVMPPYTLNGEEITYEEYKKIKQEEKDGVNILDKYGVETTTVIPATSTTVVEGVLFNELQTVVQDYSLVTSEDVPGWASNEELSRVDEIKNEIAKLRAEGYEKTGNTKTDMRRSMQWTKQIRDLEKQLAIEEAKVEFNSQTNGTDNDMGGGSGVAERIKYDFDRDDEVTFQIPVKYPRDLSMMQDHLKIQCYTYEPPYTKEFTKTNENTDGGGGDAFGAQRGTAFRKKVGAPIILPMPNNIQGTDARQWEESNMNNQALNAIRRAGSNTIFKSILSDVGLGQITPVLDNISSLFQTTSQRSGRADFAANKMSQLLADANMDVSSDQILARTAGVIANSNTELLFGGVSLRSFEFQWLLSPRDPKEAHNVRMMIRAFKEWSAPRKVTKLASGPQEAGNTGLAGGPSYFLGTPNVFKLKYETGGNKPIRGMPLFKACALTEVNINYTPEGQWMAYEGGQPTSYTMTLKFNELEPIYNTDYGKKIADPDRMRGDTADLEEVFVVDQSDPNTSFIGY</sequence>
<dbReference type="KEGG" id="vg:10328575"/>
<dbReference type="EMBL" id="GU071098">
    <property type="protein sequence ID" value="ADO98072.1"/>
    <property type="molecule type" value="Genomic_DNA"/>
</dbReference>